<feature type="compositionally biased region" description="Basic and acidic residues" evidence="6">
    <location>
        <begin position="548"/>
        <end position="558"/>
    </location>
</feature>
<dbReference type="GO" id="GO:0042054">
    <property type="term" value="F:histone methyltransferase activity"/>
    <property type="evidence" value="ECO:0007669"/>
    <property type="project" value="InterPro"/>
</dbReference>
<dbReference type="Proteomes" id="UP001231189">
    <property type="component" value="Unassembled WGS sequence"/>
</dbReference>
<evidence type="ECO:0000256" key="1">
    <source>
        <dbReference type="ARBA" id="ARBA00004286"/>
    </source>
</evidence>
<feature type="compositionally biased region" description="Basic and acidic residues" evidence="6">
    <location>
        <begin position="649"/>
        <end position="659"/>
    </location>
</feature>
<evidence type="ECO:0000256" key="4">
    <source>
        <dbReference type="ARBA" id="ARBA00023242"/>
    </source>
</evidence>
<feature type="region of interest" description="Disordered" evidence="6">
    <location>
        <begin position="520"/>
        <end position="598"/>
    </location>
</feature>
<feature type="domain" description="SET" evidence="7">
    <location>
        <begin position="1054"/>
        <end position="1197"/>
    </location>
</feature>
<dbReference type="GO" id="GO:0003690">
    <property type="term" value="F:double-stranded DNA binding"/>
    <property type="evidence" value="ECO:0007669"/>
    <property type="project" value="TreeGrafter"/>
</dbReference>
<dbReference type="PROSITE" id="PS50280">
    <property type="entry name" value="SET"/>
    <property type="match status" value="1"/>
</dbReference>
<evidence type="ECO:0000313" key="11">
    <source>
        <dbReference type="Proteomes" id="UP001231189"/>
    </source>
</evidence>
<dbReference type="GO" id="GO:0008270">
    <property type="term" value="F:zinc ion binding"/>
    <property type="evidence" value="ECO:0007669"/>
    <property type="project" value="InterPro"/>
</dbReference>
<feature type="domain" description="YDG" evidence="9">
    <location>
        <begin position="771"/>
        <end position="921"/>
    </location>
</feature>
<comment type="subcellular location">
    <subcellularLocation>
        <location evidence="1">Chromosome</location>
    </subcellularLocation>
    <subcellularLocation>
        <location evidence="5">Nucleus</location>
    </subcellularLocation>
</comment>
<feature type="compositionally biased region" description="Basic and acidic residues" evidence="6">
    <location>
        <begin position="580"/>
        <end position="592"/>
    </location>
</feature>
<protein>
    <submittedName>
        <fullName evidence="10">Uncharacterized protein</fullName>
    </submittedName>
</protein>
<evidence type="ECO:0000259" key="7">
    <source>
        <dbReference type="PROSITE" id="PS50280"/>
    </source>
</evidence>
<feature type="compositionally biased region" description="Low complexity" evidence="6">
    <location>
        <begin position="630"/>
        <end position="640"/>
    </location>
</feature>
<evidence type="ECO:0000313" key="10">
    <source>
        <dbReference type="EMBL" id="KAK1572800.1"/>
    </source>
</evidence>
<dbReference type="InterPro" id="IPR046341">
    <property type="entry name" value="SET_dom_sf"/>
</dbReference>
<dbReference type="Pfam" id="PF00856">
    <property type="entry name" value="SET"/>
    <property type="match status" value="1"/>
</dbReference>
<evidence type="ECO:0000256" key="6">
    <source>
        <dbReference type="SAM" id="MobiDB-lite"/>
    </source>
</evidence>
<feature type="region of interest" description="Disordered" evidence="6">
    <location>
        <begin position="1"/>
        <end position="150"/>
    </location>
</feature>
<name>A0AAD8PMG0_LOLMU</name>
<reference evidence="10" key="1">
    <citation type="submission" date="2023-07" db="EMBL/GenBank/DDBJ databases">
        <title>A chromosome-level genome assembly of Lolium multiflorum.</title>
        <authorList>
            <person name="Chen Y."/>
            <person name="Copetti D."/>
            <person name="Kolliker R."/>
            <person name="Studer B."/>
        </authorList>
    </citation>
    <scope>NUCLEOTIDE SEQUENCE</scope>
    <source>
        <strain evidence="10">02402/16</strain>
        <tissue evidence="10">Leaf</tissue>
    </source>
</reference>
<dbReference type="InterPro" id="IPR051357">
    <property type="entry name" value="H3K9_HMTase_SUVAR3-9"/>
</dbReference>
<dbReference type="PROSITE" id="PS51575">
    <property type="entry name" value="SAM_MT43_SUVAR39_2"/>
    <property type="match status" value="1"/>
</dbReference>
<feature type="region of interest" description="Disordered" evidence="6">
    <location>
        <begin position="293"/>
        <end position="318"/>
    </location>
</feature>
<feature type="compositionally biased region" description="Polar residues" evidence="6">
    <location>
        <begin position="446"/>
        <end position="457"/>
    </location>
</feature>
<dbReference type="PANTHER" id="PTHR45660">
    <property type="entry name" value="HISTONE-LYSINE N-METHYLTRANSFERASE SETMAR"/>
    <property type="match status" value="1"/>
</dbReference>
<dbReference type="PROSITE" id="PS51015">
    <property type="entry name" value="YDG"/>
    <property type="match status" value="1"/>
</dbReference>
<dbReference type="InterPro" id="IPR025794">
    <property type="entry name" value="H3-K9-MeTrfase_plant"/>
</dbReference>
<feature type="compositionally biased region" description="Pro residues" evidence="6">
    <location>
        <begin position="1"/>
        <end position="11"/>
    </location>
</feature>
<feature type="region of interest" description="Disordered" evidence="6">
    <location>
        <begin position="619"/>
        <end position="668"/>
    </location>
</feature>
<dbReference type="AlphaFoldDB" id="A0AAD8PMG0"/>
<dbReference type="InterPro" id="IPR015947">
    <property type="entry name" value="PUA-like_sf"/>
</dbReference>
<sequence>MVGVEPPPAPARTPIGARLAARGVRPRKVSAKRSWPPGCGRFAPAPPPPEAGDGEKGAAGGVIEGRVEEAAGHAGVSSAACNSDLPPVLLQPEAEGLVKEERKDGGGADMATASVPSAACNGDLTPAPPQTETKGLLEVKEGGEQDIATASVSSAACNPHGDLTPASPQPETKGLVEVKEGGEQDIATAAVSSPACNGGSLPQAPPLPETEGVEERKEGGEEQLPDDGNVQSPNGLSESMAIEVMPLAFAAPHNFTVAAANGFVDNGGHGAEPLPMEAKGGLGSDQLVREEDLSGNGGGGVMESRVDSGELGTEDDGHDAVRKKRWLMSVVNPPPKRRAVSAIRKFPPGCGRSAVTATGSRDDKVLVLDATPISFATGAASVADALHTAPASGLGASSALKQDAYNKEAKGKRAGVAVAETNKANGKNQESHVVDGVVSSDFVGSQPDSGCPQNAVTKASPRHGFGENVNGKRPLHEGKHVALVARDREVRRKVEGSLQEGTTKSHGRGVVDAKTYVKRPKSSVTMRDTLPDDIEVSRDCTPRNNNSDTRRGNERSNSDMKQGIAKLKSNAIGKGSLNRQPKESKCGNHDGTDQIEENDDLNFVANKVIVQALMAPDKCPWTKGRKSIGSASSSLPPRSKSLPRRNNKKKDDTPRKELPPKPTPSIETVNNTIEDQEHSCSEDDDASLALVVDERKKELCVTLPPCAPFGDQSVDARSKAKKLLKLFQLICRKLMQAEEQGTRKVGRIDIEAVNAIKKNYEGYTKPGPIVGNVPGVDVGDEFHFRVELSIVGLHRPYQGGIDTAKVNGIPVAISIVASGGYPDELSSSDELIYTGSGGKAIGKKEAEDQELKRGNLALKNCIEAKTPVRVTHGFKGQSKGEAGNSKSKQVSTYTYDGLYMVVDCWQEGEKGSMVFKYKLKRIPGQPELALHIVRETRKSKVRAGLCCPDISQGKERIPICVINTIDDMQPAPFKYTTKVIYPPSYAKETPKGCECTNGCSDSSGCACAVKNGGEIPFNFNGAIVHAKPLIYECGPSCRCPPTCHNRVSQHGVKIPLEIFKTGETGWGVRSLSSISSGSFICEYGGQLLQDTEAEKTENDEYLFDIGHNYDDEELWKGLPSMIPGLESSTPETMEEAVGFTIDAAKCGNVGRFINHSCTPNLYAQNVLWDHDDKRMPHIMFFAAENIPPLQELTYHYNYTIGQVRDKNGEEKIKECLCGSSECCHRLY</sequence>
<dbReference type="InterPro" id="IPR036987">
    <property type="entry name" value="SRA-YDG_sf"/>
</dbReference>
<dbReference type="SMART" id="SM00466">
    <property type="entry name" value="SRA"/>
    <property type="match status" value="1"/>
</dbReference>
<dbReference type="InterPro" id="IPR001214">
    <property type="entry name" value="SET_dom"/>
</dbReference>
<evidence type="ECO:0000256" key="2">
    <source>
        <dbReference type="ARBA" id="ARBA00022454"/>
    </source>
</evidence>
<dbReference type="SUPFAM" id="SSF82199">
    <property type="entry name" value="SET domain"/>
    <property type="match status" value="1"/>
</dbReference>
<dbReference type="EMBL" id="JAUUTY010000891">
    <property type="protein sequence ID" value="KAK1572800.1"/>
    <property type="molecule type" value="Genomic_DNA"/>
</dbReference>
<proteinExistence type="predicted"/>
<dbReference type="PANTHER" id="PTHR45660:SF46">
    <property type="entry name" value="HISTONE-LYSINE N-METHYLTRANSFERASE, H3 LYSINE-9 SPECIFIC SUVH6"/>
    <property type="match status" value="1"/>
</dbReference>
<feature type="region of interest" description="Disordered" evidence="6">
    <location>
        <begin position="444"/>
        <end position="473"/>
    </location>
</feature>
<keyword evidence="11" id="KW-1185">Reference proteome</keyword>
<feature type="region of interest" description="Disordered" evidence="6">
    <location>
        <begin position="192"/>
        <end position="235"/>
    </location>
</feature>
<feature type="domain" description="Pre-SET" evidence="8">
    <location>
        <begin position="991"/>
        <end position="1051"/>
    </location>
</feature>
<comment type="caution">
    <text evidence="10">The sequence shown here is derived from an EMBL/GenBank/DDBJ whole genome shotgun (WGS) entry which is preliminary data.</text>
</comment>
<evidence type="ECO:0000259" key="8">
    <source>
        <dbReference type="PROSITE" id="PS50867"/>
    </source>
</evidence>
<dbReference type="Pfam" id="PF02182">
    <property type="entry name" value="SAD_SRA"/>
    <property type="match status" value="1"/>
</dbReference>
<dbReference type="Pfam" id="PF05033">
    <property type="entry name" value="Pre-SET"/>
    <property type="match status" value="1"/>
</dbReference>
<dbReference type="SMART" id="SM00468">
    <property type="entry name" value="PreSET"/>
    <property type="match status" value="1"/>
</dbReference>
<dbReference type="PROSITE" id="PS50867">
    <property type="entry name" value="PRE_SET"/>
    <property type="match status" value="1"/>
</dbReference>
<keyword evidence="4 5" id="KW-0539">Nucleus</keyword>
<dbReference type="GO" id="GO:0005694">
    <property type="term" value="C:chromosome"/>
    <property type="evidence" value="ECO:0007669"/>
    <property type="project" value="UniProtKB-SubCell"/>
</dbReference>
<dbReference type="Gene3D" id="2.170.270.10">
    <property type="entry name" value="SET domain"/>
    <property type="match status" value="1"/>
</dbReference>
<dbReference type="SUPFAM" id="SSF88697">
    <property type="entry name" value="PUA domain-like"/>
    <property type="match status" value="1"/>
</dbReference>
<keyword evidence="3" id="KW-0156">Chromatin regulator</keyword>
<gene>
    <name evidence="10" type="ORF">QYE76_059148</name>
</gene>
<dbReference type="Gene3D" id="2.30.280.10">
    <property type="entry name" value="SRA-YDG"/>
    <property type="match status" value="1"/>
</dbReference>
<dbReference type="InterPro" id="IPR003105">
    <property type="entry name" value="SRA_YDG"/>
</dbReference>
<organism evidence="10 11">
    <name type="scientific">Lolium multiflorum</name>
    <name type="common">Italian ryegrass</name>
    <name type="synonym">Lolium perenne subsp. multiflorum</name>
    <dbReference type="NCBI Taxonomy" id="4521"/>
    <lineage>
        <taxon>Eukaryota</taxon>
        <taxon>Viridiplantae</taxon>
        <taxon>Streptophyta</taxon>
        <taxon>Embryophyta</taxon>
        <taxon>Tracheophyta</taxon>
        <taxon>Spermatophyta</taxon>
        <taxon>Magnoliopsida</taxon>
        <taxon>Liliopsida</taxon>
        <taxon>Poales</taxon>
        <taxon>Poaceae</taxon>
        <taxon>BOP clade</taxon>
        <taxon>Pooideae</taxon>
        <taxon>Poodae</taxon>
        <taxon>Poeae</taxon>
        <taxon>Poeae Chloroplast Group 2 (Poeae type)</taxon>
        <taxon>Loliodinae</taxon>
        <taxon>Loliinae</taxon>
        <taxon>Lolium</taxon>
    </lineage>
</organism>
<dbReference type="InterPro" id="IPR007728">
    <property type="entry name" value="Pre-SET_dom"/>
</dbReference>
<dbReference type="SMART" id="SM00317">
    <property type="entry name" value="SET"/>
    <property type="match status" value="1"/>
</dbReference>
<dbReference type="GO" id="GO:0005634">
    <property type="term" value="C:nucleus"/>
    <property type="evidence" value="ECO:0007669"/>
    <property type="project" value="UniProtKB-SubCell"/>
</dbReference>
<evidence type="ECO:0000259" key="9">
    <source>
        <dbReference type="PROSITE" id="PS51015"/>
    </source>
</evidence>
<evidence type="ECO:0000256" key="5">
    <source>
        <dbReference type="PROSITE-ProRule" id="PRU00358"/>
    </source>
</evidence>
<keyword evidence="2" id="KW-0158">Chromosome</keyword>
<accession>A0AAD8PMG0</accession>
<feature type="compositionally biased region" description="Basic and acidic residues" evidence="6">
    <location>
        <begin position="96"/>
        <end position="106"/>
    </location>
</feature>
<evidence type="ECO:0000256" key="3">
    <source>
        <dbReference type="ARBA" id="ARBA00022853"/>
    </source>
</evidence>